<organism evidence="1 2">
    <name type="scientific">Rufibacter latericius</name>
    <dbReference type="NCBI Taxonomy" id="2487040"/>
    <lineage>
        <taxon>Bacteria</taxon>
        <taxon>Pseudomonadati</taxon>
        <taxon>Bacteroidota</taxon>
        <taxon>Cytophagia</taxon>
        <taxon>Cytophagales</taxon>
        <taxon>Hymenobacteraceae</taxon>
        <taxon>Rufibacter</taxon>
    </lineage>
</organism>
<reference evidence="1 2" key="1">
    <citation type="submission" date="2018-11" db="EMBL/GenBank/DDBJ databases">
        <title>Rufibacter latericius sp. nov., isolated from water in Baiyang Lake.</title>
        <authorList>
            <person name="Yang Y."/>
        </authorList>
    </citation>
    <scope>NUCLEOTIDE SEQUENCE [LARGE SCALE GENOMIC DNA]</scope>
    <source>
        <strain evidence="1 2">R-22-1c-1</strain>
    </source>
</reference>
<name>A0A3M9M9Z8_9BACT</name>
<evidence type="ECO:0000313" key="1">
    <source>
        <dbReference type="EMBL" id="RNI22391.1"/>
    </source>
</evidence>
<keyword evidence="2" id="KW-1185">Reference proteome</keyword>
<sequence>MKRYLKSASGTCIRLPPCAKSWSSKWKKRQAIKPKPKKVIKHKGNLRAGKFPLCFNLKGTLVVDGD</sequence>
<gene>
    <name evidence="1" type="ORF">EFB08_19975</name>
</gene>
<protein>
    <submittedName>
        <fullName evidence="1">Uncharacterized protein</fullName>
    </submittedName>
</protein>
<comment type="caution">
    <text evidence="1">The sequence shown here is derived from an EMBL/GenBank/DDBJ whole genome shotgun (WGS) entry which is preliminary data.</text>
</comment>
<dbReference type="EMBL" id="RJJD01000021">
    <property type="protein sequence ID" value="RNI22391.1"/>
    <property type="molecule type" value="Genomic_DNA"/>
</dbReference>
<accession>A0A3M9M9Z8</accession>
<dbReference type="Proteomes" id="UP000272117">
    <property type="component" value="Unassembled WGS sequence"/>
</dbReference>
<dbReference type="AlphaFoldDB" id="A0A3M9M9Z8"/>
<evidence type="ECO:0000313" key="2">
    <source>
        <dbReference type="Proteomes" id="UP000272117"/>
    </source>
</evidence>
<proteinExistence type="predicted"/>